<feature type="compositionally biased region" description="Basic and acidic residues" evidence="1">
    <location>
        <begin position="107"/>
        <end position="118"/>
    </location>
</feature>
<keyword evidence="3" id="KW-1185">Reference proteome</keyword>
<name>A0AAD5NQD6_ACENE</name>
<evidence type="ECO:0000256" key="1">
    <source>
        <dbReference type="SAM" id="MobiDB-lite"/>
    </source>
</evidence>
<evidence type="ECO:0000313" key="2">
    <source>
        <dbReference type="EMBL" id="KAI9176259.1"/>
    </source>
</evidence>
<reference evidence="2" key="1">
    <citation type="journal article" date="2022" name="Plant J.">
        <title>Strategies of tolerance reflected in two North American maple genomes.</title>
        <authorList>
            <person name="McEvoy S.L."/>
            <person name="Sezen U.U."/>
            <person name="Trouern-Trend A."/>
            <person name="McMahon S.M."/>
            <person name="Schaberg P.G."/>
            <person name="Yang J."/>
            <person name="Wegrzyn J.L."/>
            <person name="Swenson N.G."/>
        </authorList>
    </citation>
    <scope>NUCLEOTIDE SEQUENCE</scope>
    <source>
        <strain evidence="2">91603</strain>
    </source>
</reference>
<feature type="region of interest" description="Disordered" evidence="1">
    <location>
        <begin position="107"/>
        <end position="131"/>
    </location>
</feature>
<gene>
    <name evidence="2" type="ORF">LWI28_000501</name>
</gene>
<proteinExistence type="predicted"/>
<dbReference type="EMBL" id="JAJSOW010000102">
    <property type="protein sequence ID" value="KAI9176259.1"/>
    <property type="molecule type" value="Genomic_DNA"/>
</dbReference>
<dbReference type="AlphaFoldDB" id="A0AAD5NQD6"/>
<reference evidence="2" key="2">
    <citation type="submission" date="2023-02" db="EMBL/GenBank/DDBJ databases">
        <authorList>
            <person name="Swenson N.G."/>
            <person name="Wegrzyn J.L."/>
            <person name="Mcevoy S.L."/>
        </authorList>
    </citation>
    <scope>NUCLEOTIDE SEQUENCE</scope>
    <source>
        <strain evidence="2">91603</strain>
        <tissue evidence="2">Leaf</tissue>
    </source>
</reference>
<accession>A0AAD5NQD6</accession>
<comment type="caution">
    <text evidence="2">The sequence shown here is derived from an EMBL/GenBank/DDBJ whole genome shotgun (WGS) entry which is preliminary data.</text>
</comment>
<dbReference type="Proteomes" id="UP001064489">
    <property type="component" value="Chromosome 5"/>
</dbReference>
<protein>
    <submittedName>
        <fullName evidence="2">Uncharacterized protein</fullName>
    </submittedName>
</protein>
<organism evidence="2 3">
    <name type="scientific">Acer negundo</name>
    <name type="common">Box elder</name>
    <dbReference type="NCBI Taxonomy" id="4023"/>
    <lineage>
        <taxon>Eukaryota</taxon>
        <taxon>Viridiplantae</taxon>
        <taxon>Streptophyta</taxon>
        <taxon>Embryophyta</taxon>
        <taxon>Tracheophyta</taxon>
        <taxon>Spermatophyta</taxon>
        <taxon>Magnoliopsida</taxon>
        <taxon>eudicotyledons</taxon>
        <taxon>Gunneridae</taxon>
        <taxon>Pentapetalae</taxon>
        <taxon>rosids</taxon>
        <taxon>malvids</taxon>
        <taxon>Sapindales</taxon>
        <taxon>Sapindaceae</taxon>
        <taxon>Hippocastanoideae</taxon>
        <taxon>Acereae</taxon>
        <taxon>Acer</taxon>
    </lineage>
</organism>
<evidence type="ECO:0000313" key="3">
    <source>
        <dbReference type="Proteomes" id="UP001064489"/>
    </source>
</evidence>
<sequence>MLKACRVLKVMPWFGEDFRWILHQVGIRSGSFCFTVVPPKRRTNSNPRENPIDEVYEHDVIAQLRQQVGTLTQQITSLTAQKWRPNPQEAKEESDSDEALFIPLEHRQGGLTSDESRSWESSLFVESEEDI</sequence>